<evidence type="ECO:0000313" key="3">
    <source>
        <dbReference type="Proteomes" id="UP000199581"/>
    </source>
</evidence>
<protein>
    <submittedName>
        <fullName evidence="2">Uncharacterized protein</fullName>
    </submittedName>
</protein>
<reference evidence="2 3" key="1">
    <citation type="submission" date="2016-10" db="EMBL/GenBank/DDBJ databases">
        <authorList>
            <person name="Varghese N."/>
            <person name="Submissions S."/>
        </authorList>
    </citation>
    <scope>NUCLEOTIDE SEQUENCE [LARGE SCALE GENOMIC DNA]</scope>
    <source>
        <strain evidence="2 3">DSM 1741</strain>
    </source>
</reference>
<keyword evidence="3" id="KW-1185">Reference proteome</keyword>
<dbReference type="OrthoDB" id="9954392at2"/>
<feature type="region of interest" description="Disordered" evidence="1">
    <location>
        <begin position="44"/>
        <end position="67"/>
    </location>
</feature>
<accession>A0A8G2C4Q0</accession>
<dbReference type="AlphaFoldDB" id="A0A8G2C4Q0"/>
<organism evidence="2 3">
    <name type="scientific">Desulfomicrobium norvegicum (strain DSM 1741 / NCIMB 8310)</name>
    <name type="common">Desulfovibrio baculatus (strain Norway 4)</name>
    <name type="synonym">Desulfovibrio desulfuricans (strain Norway 4)</name>
    <dbReference type="NCBI Taxonomy" id="52561"/>
    <lineage>
        <taxon>Bacteria</taxon>
        <taxon>Pseudomonadati</taxon>
        <taxon>Thermodesulfobacteriota</taxon>
        <taxon>Desulfovibrionia</taxon>
        <taxon>Desulfovibrionales</taxon>
        <taxon>Desulfomicrobiaceae</taxon>
        <taxon>Desulfomicrobium</taxon>
    </lineage>
</organism>
<dbReference type="EMBL" id="FOTO01000011">
    <property type="protein sequence ID" value="SFM00811.1"/>
    <property type="molecule type" value="Genomic_DNA"/>
</dbReference>
<dbReference type="RefSeq" id="WP_092193527.1">
    <property type="nucleotide sequence ID" value="NZ_FOTO01000011.1"/>
</dbReference>
<gene>
    <name evidence="2" type="ORF">SAMN05421830_11172</name>
</gene>
<evidence type="ECO:0000256" key="1">
    <source>
        <dbReference type="SAM" id="MobiDB-lite"/>
    </source>
</evidence>
<evidence type="ECO:0000313" key="2">
    <source>
        <dbReference type="EMBL" id="SFM00811.1"/>
    </source>
</evidence>
<comment type="caution">
    <text evidence="2">The sequence shown here is derived from an EMBL/GenBank/DDBJ whole genome shotgun (WGS) entry which is preliminary data.</text>
</comment>
<sequence>MCFKLDNGSELFSVQDMHRLRKKSSGAMGARSWVLGACGAHDREVSAGGGLQGSDEADAPDVRARKG</sequence>
<proteinExistence type="predicted"/>
<dbReference type="Proteomes" id="UP000199581">
    <property type="component" value="Unassembled WGS sequence"/>
</dbReference>
<name>A0A8G2C4Q0_DESNO</name>